<evidence type="ECO:0000256" key="2">
    <source>
        <dbReference type="ARBA" id="ARBA00023235"/>
    </source>
</evidence>
<dbReference type="Pfam" id="PF10432">
    <property type="entry name" value="bact-PGI_C"/>
    <property type="match status" value="1"/>
</dbReference>
<comment type="similarity">
    <text evidence="1">Belongs to the PGI/PMI family.</text>
</comment>
<proteinExistence type="inferred from homology"/>
<dbReference type="GO" id="GO:1901135">
    <property type="term" value="P:carbohydrate derivative metabolic process"/>
    <property type="evidence" value="ECO:0007669"/>
    <property type="project" value="InterPro"/>
</dbReference>
<dbReference type="GO" id="GO:0004347">
    <property type="term" value="F:glucose-6-phosphate isomerase activity"/>
    <property type="evidence" value="ECO:0007669"/>
    <property type="project" value="InterPro"/>
</dbReference>
<dbReference type="EMBL" id="PFAS01000006">
    <property type="protein sequence ID" value="PIT94163.1"/>
    <property type="molecule type" value="Genomic_DNA"/>
</dbReference>
<feature type="domain" description="SIS" evidence="3">
    <location>
        <begin position="21"/>
        <end position="157"/>
    </location>
</feature>
<sequence length="323" mass="36184">MMQDAINNLPKQFSWTPKIENKDKFKRHKQFILLGMGGSHLAADLILSCDQTINLKIHSDYGLPKISEKDLQKSLIIASSYSGNTEEVIDGLNSALTKNLSVAVIAVGGKLLALAKENNLPYIQIPDTGIQPRSALGYSLKAMLKLIGAREALKETKELKKILLPREYEQAGRELANRLKGRVPIIYATTGNRAIALNWKIIFNETGKIPAFHNVLPELNHNEMTGLDIKDATKNLSEKFYFIFLRDNADEPRNLKRLAILQKLYQDRGLAVEIIELAGKNFWQKAFASLVLADFAAVSLAQSYGLDPEQVPMVEEFKETLKH</sequence>
<comment type="caution">
    <text evidence="4">The sequence shown here is derived from an EMBL/GenBank/DDBJ whole genome shotgun (WGS) entry which is preliminary data.</text>
</comment>
<accession>A0A2M6WN05</accession>
<evidence type="ECO:0000259" key="3">
    <source>
        <dbReference type="PROSITE" id="PS51464"/>
    </source>
</evidence>
<dbReference type="InterPro" id="IPR019490">
    <property type="entry name" value="Glu6P/Mann6P_isomerase_C"/>
</dbReference>
<reference evidence="5" key="1">
    <citation type="submission" date="2017-09" db="EMBL/GenBank/DDBJ databases">
        <title>Depth-based differentiation of microbial function through sediment-hosted aquifers and enrichment of novel symbionts in the deep terrestrial subsurface.</title>
        <authorList>
            <person name="Probst A.J."/>
            <person name="Ladd B."/>
            <person name="Jarett J.K."/>
            <person name="Geller-Mcgrath D.E."/>
            <person name="Sieber C.M.K."/>
            <person name="Emerson J.B."/>
            <person name="Anantharaman K."/>
            <person name="Thomas B.C."/>
            <person name="Malmstrom R."/>
            <person name="Stieglmeier M."/>
            <person name="Klingl A."/>
            <person name="Woyke T."/>
            <person name="Ryan C.M."/>
            <person name="Banfield J.F."/>
        </authorList>
    </citation>
    <scope>NUCLEOTIDE SEQUENCE [LARGE SCALE GENOMIC DNA]</scope>
</reference>
<dbReference type="InterPro" id="IPR046348">
    <property type="entry name" value="SIS_dom_sf"/>
</dbReference>
<gene>
    <name evidence="4" type="ORF">COU00_00610</name>
</gene>
<evidence type="ECO:0000313" key="5">
    <source>
        <dbReference type="Proteomes" id="UP000229335"/>
    </source>
</evidence>
<dbReference type="GO" id="GO:0005975">
    <property type="term" value="P:carbohydrate metabolic process"/>
    <property type="evidence" value="ECO:0007669"/>
    <property type="project" value="InterPro"/>
</dbReference>
<keyword evidence="2" id="KW-0413">Isomerase</keyword>
<dbReference type="GO" id="GO:0004476">
    <property type="term" value="F:mannose-6-phosphate isomerase activity"/>
    <property type="evidence" value="ECO:0007669"/>
    <property type="project" value="InterPro"/>
</dbReference>
<dbReference type="Gene3D" id="3.40.50.10490">
    <property type="entry name" value="Glucose-6-phosphate isomerase like protein, domain 1"/>
    <property type="match status" value="2"/>
</dbReference>
<dbReference type="SUPFAM" id="SSF53697">
    <property type="entry name" value="SIS domain"/>
    <property type="match status" value="1"/>
</dbReference>
<dbReference type="Proteomes" id="UP000229335">
    <property type="component" value="Unassembled WGS sequence"/>
</dbReference>
<name>A0A2M6WN05_9BACT</name>
<dbReference type="GO" id="GO:0097367">
    <property type="term" value="F:carbohydrate derivative binding"/>
    <property type="evidence" value="ECO:0007669"/>
    <property type="project" value="InterPro"/>
</dbReference>
<dbReference type="PROSITE" id="PS51464">
    <property type="entry name" value="SIS"/>
    <property type="match status" value="1"/>
</dbReference>
<evidence type="ECO:0000313" key="4">
    <source>
        <dbReference type="EMBL" id="PIT94163.1"/>
    </source>
</evidence>
<dbReference type="CDD" id="cd05637">
    <property type="entry name" value="SIS_PGI_PMI_2"/>
    <property type="match status" value="1"/>
</dbReference>
<protein>
    <recommendedName>
        <fullName evidence="3">SIS domain-containing protein</fullName>
    </recommendedName>
</protein>
<dbReference type="InterPro" id="IPR001347">
    <property type="entry name" value="SIS_dom"/>
</dbReference>
<organism evidence="4 5">
    <name type="scientific">Candidatus Falkowbacteria bacterium CG10_big_fil_rev_8_21_14_0_10_43_11</name>
    <dbReference type="NCBI Taxonomy" id="1974568"/>
    <lineage>
        <taxon>Bacteria</taxon>
        <taxon>Candidatus Falkowiibacteriota</taxon>
    </lineage>
</organism>
<dbReference type="AlphaFoldDB" id="A0A2M6WN05"/>
<evidence type="ECO:0000256" key="1">
    <source>
        <dbReference type="ARBA" id="ARBA00010523"/>
    </source>
</evidence>